<reference evidence="1 3" key="2">
    <citation type="journal article" date="2014" name="BMC Genomics">
        <title>An improved genome release (version Mt4.0) for the model legume Medicago truncatula.</title>
        <authorList>
            <person name="Tang H."/>
            <person name="Krishnakumar V."/>
            <person name="Bidwell S."/>
            <person name="Rosen B."/>
            <person name="Chan A."/>
            <person name="Zhou S."/>
            <person name="Gentzbittel L."/>
            <person name="Childs K.L."/>
            <person name="Yandell M."/>
            <person name="Gundlach H."/>
            <person name="Mayer K.F."/>
            <person name="Schwartz D.C."/>
            <person name="Town C.D."/>
        </authorList>
    </citation>
    <scope>GENOME REANNOTATION</scope>
    <source>
        <strain evidence="1">A17</strain>
        <strain evidence="2 3">cv. Jemalong A17</strain>
    </source>
</reference>
<dbReference type="Proteomes" id="UP000002051">
    <property type="component" value="Chromosome 2"/>
</dbReference>
<sequence>MAEKSKRRVNKTNVIFVLVSSDKVVAIETKIEALTVELVEKNLEHEMMKLKMEHRERIFESFVPYINQEQCHS</sequence>
<evidence type="ECO:0000313" key="3">
    <source>
        <dbReference type="Proteomes" id="UP000002051"/>
    </source>
</evidence>
<evidence type="ECO:0000313" key="2">
    <source>
        <dbReference type="EnsemblPlants" id="KEH36505"/>
    </source>
</evidence>
<proteinExistence type="predicted"/>
<reference evidence="2" key="3">
    <citation type="submission" date="2015-04" db="UniProtKB">
        <authorList>
            <consortium name="EnsemblPlants"/>
        </authorList>
    </citation>
    <scope>IDENTIFICATION</scope>
    <source>
        <strain evidence="2">cv. Jemalong A17</strain>
    </source>
</reference>
<dbReference type="EnsemblPlants" id="KEH36505">
    <property type="protein sequence ID" value="KEH36505"/>
    <property type="gene ID" value="MTR_2g011670"/>
</dbReference>
<protein>
    <submittedName>
        <fullName evidence="1 2">Uncharacterized protein</fullName>
    </submittedName>
</protein>
<evidence type="ECO:0000313" key="1">
    <source>
        <dbReference type="EMBL" id="KEH36505.1"/>
    </source>
</evidence>
<dbReference type="EMBL" id="CM001218">
    <property type="protein sequence ID" value="KEH36505.1"/>
    <property type="molecule type" value="Genomic_DNA"/>
</dbReference>
<dbReference type="AlphaFoldDB" id="A0A072VEA8"/>
<gene>
    <name evidence="1" type="ordered locus">MTR_2g011670</name>
</gene>
<reference evidence="1 3" key="1">
    <citation type="journal article" date="2011" name="Nature">
        <title>The Medicago genome provides insight into the evolution of rhizobial symbioses.</title>
        <authorList>
            <person name="Young N.D."/>
            <person name="Debelle F."/>
            <person name="Oldroyd G.E."/>
            <person name="Geurts R."/>
            <person name="Cannon S.B."/>
            <person name="Udvardi M.K."/>
            <person name="Benedito V.A."/>
            <person name="Mayer K.F."/>
            <person name="Gouzy J."/>
            <person name="Schoof H."/>
            <person name="Van de Peer Y."/>
            <person name="Proost S."/>
            <person name="Cook D.R."/>
            <person name="Meyers B.C."/>
            <person name="Spannagl M."/>
            <person name="Cheung F."/>
            <person name="De Mita S."/>
            <person name="Krishnakumar V."/>
            <person name="Gundlach H."/>
            <person name="Zhou S."/>
            <person name="Mudge J."/>
            <person name="Bharti A.K."/>
            <person name="Murray J.D."/>
            <person name="Naoumkina M.A."/>
            <person name="Rosen B."/>
            <person name="Silverstein K.A."/>
            <person name="Tang H."/>
            <person name="Rombauts S."/>
            <person name="Zhao P.X."/>
            <person name="Zhou P."/>
            <person name="Barbe V."/>
            <person name="Bardou P."/>
            <person name="Bechner M."/>
            <person name="Bellec A."/>
            <person name="Berger A."/>
            <person name="Berges H."/>
            <person name="Bidwell S."/>
            <person name="Bisseling T."/>
            <person name="Choisne N."/>
            <person name="Couloux A."/>
            <person name="Denny R."/>
            <person name="Deshpande S."/>
            <person name="Dai X."/>
            <person name="Doyle J.J."/>
            <person name="Dudez A.M."/>
            <person name="Farmer A.D."/>
            <person name="Fouteau S."/>
            <person name="Franken C."/>
            <person name="Gibelin C."/>
            <person name="Gish J."/>
            <person name="Goldstein S."/>
            <person name="Gonzalez A.J."/>
            <person name="Green P.J."/>
            <person name="Hallab A."/>
            <person name="Hartog M."/>
            <person name="Hua A."/>
            <person name="Humphray S.J."/>
            <person name="Jeong D.H."/>
            <person name="Jing Y."/>
            <person name="Jocker A."/>
            <person name="Kenton S.M."/>
            <person name="Kim D.J."/>
            <person name="Klee K."/>
            <person name="Lai H."/>
            <person name="Lang C."/>
            <person name="Lin S."/>
            <person name="Macmil S.L."/>
            <person name="Magdelenat G."/>
            <person name="Matthews L."/>
            <person name="McCorrison J."/>
            <person name="Monaghan E.L."/>
            <person name="Mun J.H."/>
            <person name="Najar F.Z."/>
            <person name="Nicholson C."/>
            <person name="Noirot C."/>
            <person name="O'Bleness M."/>
            <person name="Paule C.R."/>
            <person name="Poulain J."/>
            <person name="Prion F."/>
            <person name="Qin B."/>
            <person name="Qu C."/>
            <person name="Retzel E.F."/>
            <person name="Riddle C."/>
            <person name="Sallet E."/>
            <person name="Samain S."/>
            <person name="Samson N."/>
            <person name="Sanders I."/>
            <person name="Saurat O."/>
            <person name="Scarpelli C."/>
            <person name="Schiex T."/>
            <person name="Segurens B."/>
            <person name="Severin A.J."/>
            <person name="Sherrier D.J."/>
            <person name="Shi R."/>
            <person name="Sims S."/>
            <person name="Singer S.R."/>
            <person name="Sinharoy S."/>
            <person name="Sterck L."/>
            <person name="Viollet A."/>
            <person name="Wang B.B."/>
            <person name="Wang K."/>
            <person name="Wang M."/>
            <person name="Wang X."/>
            <person name="Warfsmann J."/>
            <person name="Weissenbach J."/>
            <person name="White D.D."/>
            <person name="White J.D."/>
            <person name="Wiley G.B."/>
            <person name="Wincker P."/>
            <person name="Xing Y."/>
            <person name="Yang L."/>
            <person name="Yao Z."/>
            <person name="Ying F."/>
            <person name="Zhai J."/>
            <person name="Zhou L."/>
            <person name="Zuber A."/>
            <person name="Denarie J."/>
            <person name="Dixon R.A."/>
            <person name="May G.D."/>
            <person name="Schwartz D.C."/>
            <person name="Rogers J."/>
            <person name="Quetier F."/>
            <person name="Town C.D."/>
            <person name="Roe B.A."/>
        </authorList>
    </citation>
    <scope>NUCLEOTIDE SEQUENCE [LARGE SCALE GENOMIC DNA]</scope>
    <source>
        <strain evidence="1">A17</strain>
        <strain evidence="2 3">cv. Jemalong A17</strain>
    </source>
</reference>
<keyword evidence="3" id="KW-1185">Reference proteome</keyword>
<organism evidence="1 3">
    <name type="scientific">Medicago truncatula</name>
    <name type="common">Barrel medic</name>
    <name type="synonym">Medicago tribuloides</name>
    <dbReference type="NCBI Taxonomy" id="3880"/>
    <lineage>
        <taxon>Eukaryota</taxon>
        <taxon>Viridiplantae</taxon>
        <taxon>Streptophyta</taxon>
        <taxon>Embryophyta</taxon>
        <taxon>Tracheophyta</taxon>
        <taxon>Spermatophyta</taxon>
        <taxon>Magnoliopsida</taxon>
        <taxon>eudicotyledons</taxon>
        <taxon>Gunneridae</taxon>
        <taxon>Pentapetalae</taxon>
        <taxon>rosids</taxon>
        <taxon>fabids</taxon>
        <taxon>Fabales</taxon>
        <taxon>Fabaceae</taxon>
        <taxon>Papilionoideae</taxon>
        <taxon>50 kb inversion clade</taxon>
        <taxon>NPAAA clade</taxon>
        <taxon>Hologalegina</taxon>
        <taxon>IRL clade</taxon>
        <taxon>Trifolieae</taxon>
        <taxon>Medicago</taxon>
    </lineage>
</organism>
<accession>A0A072VEA8</accession>
<name>A0A072VEA8_MEDTR</name>
<dbReference type="HOGENOM" id="CLU_2708499_0_0_1"/>